<dbReference type="Proteomes" id="UP001500751">
    <property type="component" value="Unassembled WGS sequence"/>
</dbReference>
<keyword evidence="6" id="KW-1185">Reference proteome</keyword>
<dbReference type="RefSeq" id="WP_344671907.1">
    <property type="nucleotide sequence ID" value="NZ_BAAAQN010000097.1"/>
</dbReference>
<name>A0ABP5H6L3_9ACTN</name>
<comment type="caution">
    <text evidence="5">The sequence shown here is derived from an EMBL/GenBank/DDBJ whole genome shotgun (WGS) entry which is preliminary data.</text>
</comment>
<dbReference type="InterPro" id="IPR020084">
    <property type="entry name" value="NUDIX_hydrolase_CS"/>
</dbReference>
<evidence type="ECO:0000313" key="6">
    <source>
        <dbReference type="Proteomes" id="UP001500751"/>
    </source>
</evidence>
<accession>A0ABP5H6L3</accession>
<dbReference type="InterPro" id="IPR015797">
    <property type="entry name" value="NUDIX_hydrolase-like_dom_sf"/>
</dbReference>
<dbReference type="PRINTS" id="PR00502">
    <property type="entry name" value="NUDIXFAMILY"/>
</dbReference>
<dbReference type="PROSITE" id="PS51462">
    <property type="entry name" value="NUDIX"/>
    <property type="match status" value="1"/>
</dbReference>
<evidence type="ECO:0000259" key="4">
    <source>
        <dbReference type="PROSITE" id="PS51462"/>
    </source>
</evidence>
<dbReference type="InterPro" id="IPR000086">
    <property type="entry name" value="NUDIX_hydrolase_dom"/>
</dbReference>
<dbReference type="Gene3D" id="3.90.79.10">
    <property type="entry name" value="Nucleoside Triphosphate Pyrophosphohydrolase"/>
    <property type="match status" value="1"/>
</dbReference>
<dbReference type="PROSITE" id="PS00893">
    <property type="entry name" value="NUDIX_BOX"/>
    <property type="match status" value="1"/>
</dbReference>
<sequence length="158" mass="16968">MTDTALPPAIDSHTLLVAAIIVHDRAAAKVLLIQRGPHAKFAPNHWDLPVGKAEKGEAITTTAIRELKEETGLIVHPAELKVAGIIHGAWGVEAPNGFLTVVFAAENWSGKPTNAEPHKHAQVTWIDSTHVPEEFVSTTRAALIKYLENGAAVIAEGW</sequence>
<dbReference type="InterPro" id="IPR020476">
    <property type="entry name" value="Nudix_hydrolase"/>
</dbReference>
<reference evidence="6" key="1">
    <citation type="journal article" date="2019" name="Int. J. Syst. Evol. Microbiol.">
        <title>The Global Catalogue of Microorganisms (GCM) 10K type strain sequencing project: providing services to taxonomists for standard genome sequencing and annotation.</title>
        <authorList>
            <consortium name="The Broad Institute Genomics Platform"/>
            <consortium name="The Broad Institute Genome Sequencing Center for Infectious Disease"/>
            <person name="Wu L."/>
            <person name="Ma J."/>
        </authorList>
    </citation>
    <scope>NUCLEOTIDE SEQUENCE [LARGE SCALE GENOMIC DNA]</scope>
    <source>
        <strain evidence="6">JCM 16014</strain>
    </source>
</reference>
<dbReference type="GO" id="GO:0016787">
    <property type="term" value="F:hydrolase activity"/>
    <property type="evidence" value="ECO:0007669"/>
    <property type="project" value="UniProtKB-KW"/>
</dbReference>
<evidence type="ECO:0000256" key="3">
    <source>
        <dbReference type="RuleBase" id="RU003476"/>
    </source>
</evidence>
<feature type="domain" description="Nudix hydrolase" evidence="4">
    <location>
        <begin position="12"/>
        <end position="148"/>
    </location>
</feature>
<comment type="similarity">
    <text evidence="1 3">Belongs to the Nudix hydrolase family.</text>
</comment>
<dbReference type="SUPFAM" id="SSF55811">
    <property type="entry name" value="Nudix"/>
    <property type="match status" value="1"/>
</dbReference>
<proteinExistence type="inferred from homology"/>
<organism evidence="5 6">
    <name type="scientific">Catenulispora yoronensis</name>
    <dbReference type="NCBI Taxonomy" id="450799"/>
    <lineage>
        <taxon>Bacteria</taxon>
        <taxon>Bacillati</taxon>
        <taxon>Actinomycetota</taxon>
        <taxon>Actinomycetes</taxon>
        <taxon>Catenulisporales</taxon>
        <taxon>Catenulisporaceae</taxon>
        <taxon>Catenulispora</taxon>
    </lineage>
</organism>
<gene>
    <name evidence="5" type="ORF">GCM10009839_90030</name>
</gene>
<dbReference type="EMBL" id="BAAAQN010000097">
    <property type="protein sequence ID" value="GAA2064538.1"/>
    <property type="molecule type" value="Genomic_DNA"/>
</dbReference>
<protein>
    <submittedName>
        <fullName evidence="5">NUDIX hydrolase</fullName>
    </submittedName>
</protein>
<dbReference type="PANTHER" id="PTHR43736">
    <property type="entry name" value="ADP-RIBOSE PYROPHOSPHATASE"/>
    <property type="match status" value="1"/>
</dbReference>
<dbReference type="Pfam" id="PF00293">
    <property type="entry name" value="NUDIX"/>
    <property type="match status" value="1"/>
</dbReference>
<evidence type="ECO:0000256" key="1">
    <source>
        <dbReference type="ARBA" id="ARBA00005582"/>
    </source>
</evidence>
<evidence type="ECO:0000256" key="2">
    <source>
        <dbReference type="ARBA" id="ARBA00022801"/>
    </source>
</evidence>
<evidence type="ECO:0000313" key="5">
    <source>
        <dbReference type="EMBL" id="GAA2064538.1"/>
    </source>
</evidence>
<dbReference type="PANTHER" id="PTHR43736:SF1">
    <property type="entry name" value="DIHYDRONEOPTERIN TRIPHOSPHATE DIPHOSPHATASE"/>
    <property type="match status" value="1"/>
</dbReference>
<keyword evidence="2 3" id="KW-0378">Hydrolase</keyword>